<gene>
    <name evidence="4" type="ORF">NHN17_11035</name>
</gene>
<dbReference type="PANTHER" id="PTHR43702">
    <property type="entry name" value="L-FUCOSE-PROTON SYMPORTER"/>
    <property type="match status" value="1"/>
</dbReference>
<dbReference type="EMBL" id="JANEYT010000021">
    <property type="protein sequence ID" value="MCQ1058595.1"/>
    <property type="molecule type" value="Genomic_DNA"/>
</dbReference>
<keyword evidence="2" id="KW-1003">Cell membrane</keyword>
<name>A0ABT1N1H8_9GAMM</name>
<dbReference type="Proteomes" id="UP001524460">
    <property type="component" value="Unassembled WGS sequence"/>
</dbReference>
<keyword evidence="3" id="KW-1133">Transmembrane helix</keyword>
<evidence type="ECO:0000313" key="5">
    <source>
        <dbReference type="Proteomes" id="UP001524460"/>
    </source>
</evidence>
<sequence length="140" mass="14648">MALGTFLISYLTSGEVLSLASPSAGVFVSLYWGGALFGRLFGSIVLKKINATKILQLNAVVAIGLVVVAVVFPGLFGAWCLTLAGKASAILIMCGVGGAALPLIQALFADKIGLLLSFCVPVVGYAVILIYAYSSRKWRY</sequence>
<evidence type="ECO:0008006" key="6">
    <source>
        <dbReference type="Google" id="ProtNLM"/>
    </source>
</evidence>
<dbReference type="Gene3D" id="1.20.1250.20">
    <property type="entry name" value="MFS general substrate transporter like domains"/>
    <property type="match status" value="2"/>
</dbReference>
<keyword evidence="5" id="KW-1185">Reference proteome</keyword>
<dbReference type="PANTHER" id="PTHR43702:SF3">
    <property type="entry name" value="PROTEIN TSGA"/>
    <property type="match status" value="1"/>
</dbReference>
<feature type="transmembrane region" description="Helical" evidence="3">
    <location>
        <begin position="30"/>
        <end position="47"/>
    </location>
</feature>
<evidence type="ECO:0000256" key="1">
    <source>
        <dbReference type="ARBA" id="ARBA00004429"/>
    </source>
</evidence>
<dbReference type="SUPFAM" id="SSF103473">
    <property type="entry name" value="MFS general substrate transporter"/>
    <property type="match status" value="1"/>
</dbReference>
<keyword evidence="3" id="KW-0812">Transmembrane</keyword>
<protein>
    <recommendedName>
        <fullName evidence="6">Major facilitator superfamily (MFS) profile domain-containing protein</fullName>
    </recommendedName>
</protein>
<evidence type="ECO:0000313" key="4">
    <source>
        <dbReference type="EMBL" id="MCQ1058595.1"/>
    </source>
</evidence>
<dbReference type="InterPro" id="IPR036259">
    <property type="entry name" value="MFS_trans_sf"/>
</dbReference>
<feature type="transmembrane region" description="Helical" evidence="3">
    <location>
        <begin position="115"/>
        <end position="134"/>
    </location>
</feature>
<dbReference type="RefSeq" id="WP_255042558.1">
    <property type="nucleotide sequence ID" value="NZ_JANEYT010000021.1"/>
</dbReference>
<comment type="caution">
    <text evidence="4">The sequence shown here is derived from an EMBL/GenBank/DDBJ whole genome shotgun (WGS) entry which is preliminary data.</text>
</comment>
<accession>A0ABT1N1H8</accession>
<keyword evidence="3" id="KW-0472">Membrane</keyword>
<proteinExistence type="predicted"/>
<evidence type="ECO:0000256" key="3">
    <source>
        <dbReference type="SAM" id="Phobius"/>
    </source>
</evidence>
<organism evidence="4 5">
    <name type="scientific">Photobacterium pectinilyticum</name>
    <dbReference type="NCBI Taxonomy" id="2906793"/>
    <lineage>
        <taxon>Bacteria</taxon>
        <taxon>Pseudomonadati</taxon>
        <taxon>Pseudomonadota</taxon>
        <taxon>Gammaproteobacteria</taxon>
        <taxon>Vibrionales</taxon>
        <taxon>Vibrionaceae</taxon>
        <taxon>Photobacterium</taxon>
    </lineage>
</organism>
<reference evidence="4 5" key="1">
    <citation type="submission" date="2022-07" db="EMBL/GenBank/DDBJ databases">
        <title>Photobacterium pectinilyticum sp. nov., a marine bacterium isolated from surface seawater of Qingdao offshore.</title>
        <authorList>
            <person name="Wang X."/>
        </authorList>
    </citation>
    <scope>NUCLEOTIDE SEQUENCE [LARGE SCALE GENOMIC DNA]</scope>
    <source>
        <strain evidence="4 5">ZSDE20</strain>
    </source>
</reference>
<feature type="transmembrane region" description="Helical" evidence="3">
    <location>
        <begin position="59"/>
        <end position="84"/>
    </location>
</feature>
<comment type="subcellular location">
    <subcellularLocation>
        <location evidence="1">Cell inner membrane</location>
        <topology evidence="1">Multi-pass membrane protein</topology>
    </subcellularLocation>
</comment>
<dbReference type="InterPro" id="IPR050375">
    <property type="entry name" value="MFS_TsgA-like"/>
</dbReference>
<evidence type="ECO:0000256" key="2">
    <source>
        <dbReference type="ARBA" id="ARBA00022475"/>
    </source>
</evidence>
<feature type="transmembrane region" description="Helical" evidence="3">
    <location>
        <begin position="90"/>
        <end position="108"/>
    </location>
</feature>